<feature type="transmembrane region" description="Helical" evidence="9">
    <location>
        <begin position="207"/>
        <end position="229"/>
    </location>
</feature>
<dbReference type="EMBL" id="AP021853">
    <property type="protein sequence ID" value="BBN97598.1"/>
    <property type="molecule type" value="Genomic_DNA"/>
</dbReference>
<comment type="caution">
    <text evidence="10">Lacks conserved residue(s) required for the propagation of feature annotation.</text>
</comment>
<dbReference type="Gene3D" id="1.10.3720.10">
    <property type="entry name" value="MetI-like"/>
    <property type="match status" value="1"/>
</dbReference>
<keyword evidence="8 9" id="KW-0472">Membrane</keyword>
<dbReference type="GO" id="GO:0006817">
    <property type="term" value="P:phosphate ion transport"/>
    <property type="evidence" value="ECO:0007669"/>
    <property type="project" value="UniProtKB-KW"/>
</dbReference>
<dbReference type="GO" id="GO:0005886">
    <property type="term" value="C:plasma membrane"/>
    <property type="evidence" value="ECO:0007669"/>
    <property type="project" value="UniProtKB-SubCell"/>
</dbReference>
<keyword evidence="3 9" id="KW-0813">Transport</keyword>
<evidence type="ECO:0000256" key="4">
    <source>
        <dbReference type="ARBA" id="ARBA00022475"/>
    </source>
</evidence>
<dbReference type="PROSITE" id="PS50928">
    <property type="entry name" value="ABC_TM1"/>
    <property type="match status" value="1"/>
</dbReference>
<feature type="transmembrane region" description="Helical" evidence="9">
    <location>
        <begin position="68"/>
        <end position="94"/>
    </location>
</feature>
<organism evidence="12 13">
    <name type="scientific">Sporolactobacillus terrae</name>
    <dbReference type="NCBI Taxonomy" id="269673"/>
    <lineage>
        <taxon>Bacteria</taxon>
        <taxon>Bacillati</taxon>
        <taxon>Bacillota</taxon>
        <taxon>Bacilli</taxon>
        <taxon>Bacillales</taxon>
        <taxon>Sporolactobacillaceae</taxon>
        <taxon>Sporolactobacillus</taxon>
    </lineage>
</organism>
<keyword evidence="7 9" id="KW-1133">Transmembrane helix</keyword>
<evidence type="ECO:0000256" key="9">
    <source>
        <dbReference type="RuleBase" id="RU363032"/>
    </source>
</evidence>
<dbReference type="SUPFAM" id="SSF161098">
    <property type="entry name" value="MetI-like"/>
    <property type="match status" value="1"/>
</dbReference>
<evidence type="ECO:0000256" key="5">
    <source>
        <dbReference type="ARBA" id="ARBA00022592"/>
    </source>
</evidence>
<dbReference type="Pfam" id="PF00528">
    <property type="entry name" value="BPD_transp_1"/>
    <property type="match status" value="1"/>
</dbReference>
<dbReference type="InterPro" id="IPR011864">
    <property type="entry name" value="Phosphate_PstC"/>
</dbReference>
<evidence type="ECO:0000256" key="6">
    <source>
        <dbReference type="ARBA" id="ARBA00022692"/>
    </source>
</evidence>
<dbReference type="NCBIfam" id="TIGR02138">
    <property type="entry name" value="phosphate_pstC"/>
    <property type="match status" value="1"/>
</dbReference>
<dbReference type="CDD" id="cd06261">
    <property type="entry name" value="TM_PBP2"/>
    <property type="match status" value="1"/>
</dbReference>
<evidence type="ECO:0000256" key="3">
    <source>
        <dbReference type="ARBA" id="ARBA00022448"/>
    </source>
</evidence>
<keyword evidence="5 10" id="KW-0592">Phosphate transport</keyword>
<evidence type="ECO:0000256" key="1">
    <source>
        <dbReference type="ARBA" id="ARBA00004651"/>
    </source>
</evidence>
<evidence type="ECO:0000256" key="10">
    <source>
        <dbReference type="RuleBase" id="RU363054"/>
    </source>
</evidence>
<evidence type="ECO:0000256" key="7">
    <source>
        <dbReference type="ARBA" id="ARBA00022989"/>
    </source>
</evidence>
<dbReference type="PANTHER" id="PTHR30425">
    <property type="entry name" value="PHOSPHATE TRANSPORT SYSTEM PERMEASE PROTEIN PST"/>
    <property type="match status" value="1"/>
</dbReference>
<comment type="similarity">
    <text evidence="2 10">Belongs to the binding-protein-dependent transport system permease family. CysTW subfamily.</text>
</comment>
<dbReference type="GO" id="GO:0005315">
    <property type="term" value="F:phosphate transmembrane transporter activity"/>
    <property type="evidence" value="ECO:0007669"/>
    <property type="project" value="InterPro"/>
</dbReference>
<dbReference type="RefSeq" id="WP_139693303.1">
    <property type="nucleotide sequence ID" value="NZ_AP021853.1"/>
</dbReference>
<feature type="domain" description="ABC transmembrane type-1" evidence="11">
    <location>
        <begin position="69"/>
        <end position="294"/>
    </location>
</feature>
<accession>A0A5K7WYB1</accession>
<gene>
    <name evidence="12" type="primary">phoW</name>
    <name evidence="12" type="ORF">St703_03030</name>
</gene>
<comment type="subcellular location">
    <subcellularLocation>
        <location evidence="1 9">Cell membrane</location>
        <topology evidence="1 9">Multi-pass membrane protein</topology>
    </subcellularLocation>
</comment>
<reference evidence="12 13" key="1">
    <citation type="submission" date="2019-09" db="EMBL/GenBank/DDBJ databases">
        <title>Complete genome sequence of Sporolactobacillus terrae 70-3.</title>
        <authorList>
            <person name="Tanaka N."/>
            <person name="Shiwa Y."/>
            <person name="Fujita N."/>
            <person name="Tanasupawat S."/>
        </authorList>
    </citation>
    <scope>NUCLEOTIDE SEQUENCE [LARGE SCALE GENOMIC DNA]</scope>
    <source>
        <strain evidence="12 13">70-3</strain>
    </source>
</reference>
<evidence type="ECO:0000256" key="8">
    <source>
        <dbReference type="ARBA" id="ARBA00023136"/>
    </source>
</evidence>
<dbReference type="PANTHER" id="PTHR30425:SF1">
    <property type="entry name" value="PHOSPHATE TRANSPORT SYSTEM PERMEASE PROTEIN PSTC"/>
    <property type="match status" value="1"/>
</dbReference>
<dbReference type="InterPro" id="IPR035906">
    <property type="entry name" value="MetI-like_sf"/>
</dbReference>
<dbReference type="InterPro" id="IPR000515">
    <property type="entry name" value="MetI-like"/>
</dbReference>
<dbReference type="AlphaFoldDB" id="A0A5K7WYB1"/>
<sequence length="307" mass="32944">MRKGMFKSQKGSHRIIFLGFSIIVVLLFLLFIGMLSTESSVSIAKFGLSFIISQNWNPVAGLFGALPFIYGTIVSSVIALFLGGTIGISTALFLTYYAPSWISKPLLLLVELLAAVPSVVYGLWGIFVLAPLFQSSVEPFLQHYFGFLPIFQGQFFGVGMLAAGSVLAIMILPIITSITRDVFATVPKKEQEAALGLGATKLEMIRLAVLPHSATGIFGGMMLALGRALGETMAVTMVIGNKPAISGSLFAPGYTMASVIANEFTEATTSLHISALFEIGLLLFVITMIFYYLSQLLLGKTTKNSGE</sequence>
<dbReference type="Proteomes" id="UP000326951">
    <property type="component" value="Chromosome"/>
</dbReference>
<keyword evidence="6 9" id="KW-0812">Transmembrane</keyword>
<protein>
    <recommendedName>
        <fullName evidence="10">Phosphate transport system permease protein</fullName>
    </recommendedName>
</protein>
<evidence type="ECO:0000313" key="13">
    <source>
        <dbReference type="Proteomes" id="UP000326951"/>
    </source>
</evidence>
<keyword evidence="4 10" id="KW-1003">Cell membrane</keyword>
<evidence type="ECO:0000259" key="11">
    <source>
        <dbReference type="PROSITE" id="PS50928"/>
    </source>
</evidence>
<evidence type="ECO:0000313" key="12">
    <source>
        <dbReference type="EMBL" id="BBN97598.1"/>
    </source>
</evidence>
<proteinExistence type="inferred from homology"/>
<dbReference type="InterPro" id="IPR051124">
    <property type="entry name" value="Phosphate_Transport_Permease"/>
</dbReference>
<feature type="transmembrane region" description="Helical" evidence="9">
    <location>
        <begin position="106"/>
        <end position="133"/>
    </location>
</feature>
<evidence type="ECO:0000256" key="2">
    <source>
        <dbReference type="ARBA" id="ARBA00007069"/>
    </source>
</evidence>
<comment type="function">
    <text evidence="10">Part of the binding-protein-dependent transport system for phosphate; probably responsible for the translocation of the substrate across the membrane.</text>
</comment>
<name>A0A5K7WYB1_9BACL</name>
<feature type="transmembrane region" description="Helical" evidence="9">
    <location>
        <begin position="153"/>
        <end position="175"/>
    </location>
</feature>
<feature type="transmembrane region" description="Helical" evidence="9">
    <location>
        <begin position="271"/>
        <end position="293"/>
    </location>
</feature>